<evidence type="ECO:0000313" key="2">
    <source>
        <dbReference type="Proteomes" id="UP000198870"/>
    </source>
</evidence>
<keyword evidence="2" id="KW-1185">Reference proteome</keyword>
<name>A0A1G5ALJ4_9BACT</name>
<accession>A0A1G5ALJ4</accession>
<dbReference type="RefSeq" id="WP_092207529.1">
    <property type="nucleotide sequence ID" value="NZ_FMUX01000001.1"/>
</dbReference>
<gene>
    <name evidence="1" type="ORF">SAMN05216233_101288</name>
</gene>
<dbReference type="NCBIfam" id="NF038144">
    <property type="entry name" value="PxxKW"/>
    <property type="match status" value="1"/>
</dbReference>
<reference evidence="1 2" key="1">
    <citation type="submission" date="2016-10" db="EMBL/GenBank/DDBJ databases">
        <authorList>
            <person name="de Groot N.N."/>
        </authorList>
    </citation>
    <scope>NUCLEOTIDE SEQUENCE [LARGE SCALE GENOMIC DNA]</scope>
    <source>
        <strain evidence="1 2">AA1</strain>
    </source>
</reference>
<dbReference type="EMBL" id="FMUX01000001">
    <property type="protein sequence ID" value="SCX78799.1"/>
    <property type="molecule type" value="Genomic_DNA"/>
</dbReference>
<evidence type="ECO:0000313" key="1">
    <source>
        <dbReference type="EMBL" id="SCX78799.1"/>
    </source>
</evidence>
<dbReference type="OrthoDB" id="5387471at2"/>
<dbReference type="STRING" id="419481.SAMN05216233_101288"/>
<dbReference type="AlphaFoldDB" id="A0A1G5ALJ4"/>
<protein>
    <submittedName>
        <fullName evidence="1">Uncharacterized protein</fullName>
    </submittedName>
</protein>
<dbReference type="Pfam" id="PF20657">
    <property type="entry name" value="DUF6811"/>
    <property type="match status" value="1"/>
</dbReference>
<proteinExistence type="predicted"/>
<dbReference type="Proteomes" id="UP000198870">
    <property type="component" value="Unassembled WGS sequence"/>
</dbReference>
<sequence>MICTTVRNGSDCPFMTKSGCSYEGGVCKPIIEKCEGCGRVGEFASEKYCTSAPDPDARWKNGNCNLATHVKNVIEEKKQKINPIKASKRGGR</sequence>
<organism evidence="1 2">
    <name type="scientific">Desulfoluna spongiiphila</name>
    <dbReference type="NCBI Taxonomy" id="419481"/>
    <lineage>
        <taxon>Bacteria</taxon>
        <taxon>Pseudomonadati</taxon>
        <taxon>Thermodesulfobacteriota</taxon>
        <taxon>Desulfobacteria</taxon>
        <taxon>Desulfobacterales</taxon>
        <taxon>Desulfolunaceae</taxon>
        <taxon>Desulfoluna</taxon>
    </lineage>
</organism>
<dbReference type="InterPro" id="IPR047766">
    <property type="entry name" value="PxxKW_fam"/>
</dbReference>